<keyword evidence="1" id="KW-0812">Transmembrane</keyword>
<protein>
    <submittedName>
        <fullName evidence="2">Uncharacterized protein</fullName>
    </submittedName>
</protein>
<evidence type="ECO:0000313" key="2">
    <source>
        <dbReference type="EMBL" id="CAE4623678.1"/>
    </source>
</evidence>
<reference evidence="2" key="1">
    <citation type="submission" date="2021-01" db="EMBL/GenBank/DDBJ databases">
        <authorList>
            <person name="Corre E."/>
            <person name="Pelletier E."/>
            <person name="Niang G."/>
            <person name="Scheremetjew M."/>
            <person name="Finn R."/>
            <person name="Kale V."/>
            <person name="Holt S."/>
            <person name="Cochrane G."/>
            <person name="Meng A."/>
            <person name="Brown T."/>
            <person name="Cohen L."/>
        </authorList>
    </citation>
    <scope>NUCLEOTIDE SEQUENCE</scope>
    <source>
        <strain evidence="2">CCMP3105</strain>
    </source>
</reference>
<proteinExistence type="predicted"/>
<dbReference type="AlphaFoldDB" id="A0A7S4RSZ7"/>
<sequence length="166" mass="17880">MAQGPGIKPQSLPVVCVAMIRFLLLLALLGHAEAVRDMGSILLAEEASMDLEANASQVQAGTVAGAHLAYDVASRRARDAASASSEERRRRQEAFKGTTLRGRYILEELLMAKATPGKSFPTIKEYSGQSPKHLGMGGLGDMEGLGQAKFLHGRQDLPTRRNTHIL</sequence>
<name>A0A7S4RSZ7_9DINO</name>
<feature type="transmembrane region" description="Helical" evidence="1">
    <location>
        <begin position="12"/>
        <end position="30"/>
    </location>
</feature>
<accession>A0A7S4RSZ7</accession>
<gene>
    <name evidence="2" type="ORF">AMON00008_LOCUS39843</name>
</gene>
<evidence type="ECO:0000256" key="1">
    <source>
        <dbReference type="SAM" id="Phobius"/>
    </source>
</evidence>
<keyword evidence="1" id="KW-0472">Membrane</keyword>
<dbReference type="EMBL" id="HBNR01056673">
    <property type="protein sequence ID" value="CAE4623678.1"/>
    <property type="molecule type" value="Transcribed_RNA"/>
</dbReference>
<organism evidence="2">
    <name type="scientific">Alexandrium monilatum</name>
    <dbReference type="NCBI Taxonomy" id="311494"/>
    <lineage>
        <taxon>Eukaryota</taxon>
        <taxon>Sar</taxon>
        <taxon>Alveolata</taxon>
        <taxon>Dinophyceae</taxon>
        <taxon>Gonyaulacales</taxon>
        <taxon>Pyrocystaceae</taxon>
        <taxon>Alexandrium</taxon>
    </lineage>
</organism>
<keyword evidence="1" id="KW-1133">Transmembrane helix</keyword>